<dbReference type="Proteomes" id="UP000315395">
    <property type="component" value="Chromosome"/>
</dbReference>
<dbReference type="KEGG" id="orz:FNH13_15020"/>
<proteinExistence type="predicted"/>
<dbReference type="InterPro" id="IPR019283">
    <property type="entry name" value="DUF2330"/>
</dbReference>
<keyword evidence="4" id="KW-1185">Reference proteome</keyword>
<feature type="region of interest" description="Disordered" evidence="1">
    <location>
        <begin position="27"/>
        <end position="61"/>
    </location>
</feature>
<dbReference type="OrthoDB" id="275368at2"/>
<reference evidence="3 4" key="1">
    <citation type="submission" date="2019-07" db="EMBL/GenBank/DDBJ databases">
        <title>complete genome sequencing of Ornithinimicrobium sp. H23M54.</title>
        <authorList>
            <person name="Bae J.-W."/>
            <person name="Lee S.-Y."/>
        </authorList>
    </citation>
    <scope>NUCLEOTIDE SEQUENCE [LARGE SCALE GENOMIC DNA]</scope>
    <source>
        <strain evidence="3 4">H23M54</strain>
    </source>
</reference>
<evidence type="ECO:0000313" key="3">
    <source>
        <dbReference type="EMBL" id="QDO89482.1"/>
    </source>
</evidence>
<keyword evidence="2" id="KW-0812">Transmembrane</keyword>
<keyword evidence="2" id="KW-1133">Transmembrane helix</keyword>
<evidence type="ECO:0000256" key="2">
    <source>
        <dbReference type="SAM" id="Phobius"/>
    </source>
</evidence>
<evidence type="ECO:0000313" key="4">
    <source>
        <dbReference type="Proteomes" id="UP000315395"/>
    </source>
</evidence>
<protein>
    <submittedName>
        <fullName evidence="3">DUF2330 domain-containing protein</fullName>
    </submittedName>
</protein>
<feature type="compositionally biased region" description="Low complexity" evidence="1">
    <location>
        <begin position="33"/>
        <end position="48"/>
    </location>
</feature>
<dbReference type="EMBL" id="CP041616">
    <property type="protein sequence ID" value="QDO89482.1"/>
    <property type="molecule type" value="Genomic_DNA"/>
</dbReference>
<sequence length="430" mass="45733">MSPRSPPAARPTSTSASMCRWRHSMLPGSAWMTSSPSTATVAPSGSRRSSPRPREPSGAHRRLTAISCAREADMGTRTSTWWARAAAAGVAAAAITLSAPSAMACACGGMVSPDGGNGTSVDREVVVLHHDGDRQTIHLQLGARGNATEAGLLLPTPNPAEVELGEEEMFDDLAEISQPRVEERRHLIGDDLDSAAGGAEPPGSVEGSRVQVLSVTDLGPLEATVLTADDPGALTDWLDEHGYVMKDALAEVIEPYIDERWAFVAVKLTLEGKTLNGDLPPLTVSFDSDEFVYPMRMSSAAAWPQDTRTYVVAEHKVERTDDTAANGTSARLIFAGEPDPTHVDSPALQALLERAPYVTAIDQYFGNPEASIVSDFRFASAADNEPFQRVTYVDTYLMSPQQATLGGGGLVVLLGGLVVLIVLRRRSATN</sequence>
<feature type="transmembrane region" description="Helical" evidence="2">
    <location>
        <begin position="403"/>
        <end position="423"/>
    </location>
</feature>
<name>A0A516GD96_9MICO</name>
<accession>A0A516GD96</accession>
<keyword evidence="2" id="KW-0472">Membrane</keyword>
<organism evidence="3 4">
    <name type="scientific">Ornithinimicrobium ciconiae</name>
    <dbReference type="NCBI Taxonomy" id="2594265"/>
    <lineage>
        <taxon>Bacteria</taxon>
        <taxon>Bacillati</taxon>
        <taxon>Actinomycetota</taxon>
        <taxon>Actinomycetes</taxon>
        <taxon>Micrococcales</taxon>
        <taxon>Ornithinimicrobiaceae</taxon>
        <taxon>Ornithinimicrobium</taxon>
    </lineage>
</organism>
<gene>
    <name evidence="3" type="ORF">FNH13_15020</name>
</gene>
<evidence type="ECO:0000256" key="1">
    <source>
        <dbReference type="SAM" id="MobiDB-lite"/>
    </source>
</evidence>
<dbReference type="Pfam" id="PF10092">
    <property type="entry name" value="DUF2330"/>
    <property type="match status" value="1"/>
</dbReference>
<dbReference type="AlphaFoldDB" id="A0A516GD96"/>